<name>A0ABS4SGR9_9PROT</name>
<dbReference type="Proteomes" id="UP000781958">
    <property type="component" value="Unassembled WGS sequence"/>
</dbReference>
<feature type="compositionally biased region" description="Low complexity" evidence="1">
    <location>
        <begin position="4939"/>
        <end position="4950"/>
    </location>
</feature>
<dbReference type="InterPro" id="IPR010221">
    <property type="entry name" value="VCBS_dom"/>
</dbReference>
<dbReference type="NCBIfam" id="NF012211">
    <property type="entry name" value="tand_rpt_95"/>
    <property type="match status" value="2"/>
</dbReference>
<dbReference type="NCBIfam" id="TIGR01965">
    <property type="entry name" value="VCBS_repeat"/>
    <property type="match status" value="4"/>
</dbReference>
<dbReference type="Gene3D" id="2.60.40.3440">
    <property type="match status" value="1"/>
</dbReference>
<feature type="compositionally biased region" description="Low complexity" evidence="1">
    <location>
        <begin position="5073"/>
        <end position="5093"/>
    </location>
</feature>
<organism evidence="3 4">
    <name type="scientific">Azospirillum rugosum</name>
    <dbReference type="NCBI Taxonomy" id="416170"/>
    <lineage>
        <taxon>Bacteria</taxon>
        <taxon>Pseudomonadati</taxon>
        <taxon>Pseudomonadota</taxon>
        <taxon>Alphaproteobacteria</taxon>
        <taxon>Rhodospirillales</taxon>
        <taxon>Azospirillaceae</taxon>
        <taxon>Azospirillum</taxon>
    </lineage>
</organism>
<feature type="compositionally biased region" description="Polar residues" evidence="1">
    <location>
        <begin position="4916"/>
        <end position="4931"/>
    </location>
</feature>
<protein>
    <submittedName>
        <fullName evidence="3">VCBS repeat-containing protein</fullName>
    </submittedName>
</protein>
<dbReference type="InterPro" id="IPR015919">
    <property type="entry name" value="Cadherin-like_sf"/>
</dbReference>
<dbReference type="InterPro" id="IPR040853">
    <property type="entry name" value="RapA2_cadherin-like"/>
</dbReference>
<feature type="domain" description="Cadherin" evidence="2">
    <location>
        <begin position="4117"/>
        <end position="4217"/>
    </location>
</feature>
<dbReference type="SUPFAM" id="SSF82171">
    <property type="entry name" value="DPP6 N-terminal domain-like"/>
    <property type="match status" value="1"/>
</dbReference>
<dbReference type="SUPFAM" id="SSF49313">
    <property type="entry name" value="Cadherin-like"/>
    <property type="match status" value="1"/>
</dbReference>
<dbReference type="InterPro" id="IPR044016">
    <property type="entry name" value="Big_13"/>
</dbReference>
<dbReference type="EMBL" id="JAGINP010000004">
    <property type="protein sequence ID" value="MBP2291765.1"/>
    <property type="molecule type" value="Genomic_DNA"/>
</dbReference>
<dbReference type="Pfam" id="PF19077">
    <property type="entry name" value="Big_13"/>
    <property type="match status" value="5"/>
</dbReference>
<dbReference type="SUPFAM" id="SSF49265">
    <property type="entry name" value="Fibronectin type III"/>
    <property type="match status" value="1"/>
</dbReference>
<dbReference type="Gene3D" id="2.60.40.10">
    <property type="entry name" value="Immunoglobulins"/>
    <property type="match status" value="22"/>
</dbReference>
<dbReference type="RefSeq" id="WP_209765356.1">
    <property type="nucleotide sequence ID" value="NZ_JAGINP010000004.1"/>
</dbReference>
<gene>
    <name evidence="3" type="ORF">J2851_001514</name>
</gene>
<feature type="region of interest" description="Disordered" evidence="1">
    <location>
        <begin position="5073"/>
        <end position="5141"/>
    </location>
</feature>
<feature type="region of interest" description="Disordered" evidence="1">
    <location>
        <begin position="4916"/>
        <end position="4952"/>
    </location>
</feature>
<dbReference type="Pfam" id="PF13753">
    <property type="entry name" value="SWM_repeat"/>
    <property type="match status" value="3"/>
</dbReference>
<dbReference type="SMART" id="SM00736">
    <property type="entry name" value="CADG"/>
    <property type="match status" value="1"/>
</dbReference>
<sequence>MGIMKRTDAKRVSKVEAPMDGAAQGVVPAAVTAIALEPRFLFDAAGVATAVEVAHADDHAIPAATPDTHAVDQQLLAGLAAQPAAADVAAQPAATPAAPAPAPALPAHEVVFVDASVPQYDKLLQGLPPATQVVTIDANRDGLAQIADALKGQQNVTAVHILSHGSAGEISLGNAEISSATLATHTAELDAIKGALAPGADILIYGCDVAQGEQGVAFVNRLAAATGADVAASVDDTGSATLGANWVLEEHTGAIETSIAVSAAGQEAYQGLMANILPGSAGWTPLMQGTLFDPNNDTQAKAADTDLVGDTSHAVLYGAYDNNGTPDNPNDDFLAFRIRIDNPTSSTEFGGVAVIGIDANQDGRIDLFLAVDGRNNTQAVRILDPGTGLNNSPNTTTTSALPAGWLPNNGVYSFTATNYSVAAVSAANDPQWTGNSDLGNDGKTDVFVSFKIPMADIASVLAKPSATDRSGNVGPRGTTGIAGFTKDTTVSYVLMTETQPGPINGDLGGVGANYDKNATFAQLGAITGPMTPSNPVAVGQSVTINHTIGDGNLSASEDGAVLLQGKVGSTTPNGSWVKITVTDSGNHSVTGYAQVSGGAWQMTKDLSSLNDGTLSVSAELWTTGTNTGTRVTNSVGDSTTVLHDRTPPVIAVSALATAGQPTISGTSDLPVGSTLTVTVDPNGDGILTDAVVYKTTVKAGNVWSIDTAVAAPFSGAVAAGGFTRTAGVAVSGTDDAGNSTSVLAITKPTVNTLTTNSVTPTISGTWGGANGGTDSLSVRVNNVTYTTATGLTITGTVWSVALTANTGANALASGQSYDVVATVTRTSPGGSTTDASVNELTVIAGPYVDIGNDGAGTAGTAASAKPTITGKATANAVVVLVIDLDNSSATTNDRVTYSATADGNGDWSVDLQSASPIGGTLPAAGLSGTVGLVATVTDSNGGTATDTKALTISIPSLTISGISNALPIASGVTADGILNASEDDAAVVTISATNVATNQTIAVSVSDGAHSAVTGTAVYDSVSGTWKATLNLSSLNDGTNNLTVTATYGQASASTTVSHDVQAFATVVSKEISSTSGATITGTADATASSLTVTLVAYKQNNGGGNNGTTYTAQTPIVYTTSTGLTFSNGAWSVPVPTSGGVINQNGEYYVVTVSGTDAAGNSVSASGQVTKISGTAPTVTIGAIATDNIIDATEDSALSITGTTSVSNGIVKVTVTDGTNSITQEVTASGTTWTLNNLNLHAWKGGPIFVEAQLLASSGSTTVWAEASATPTHTLAVPPTIAISTPIGDGNLSASEDSSVTVTGTTTNAAGKTVTVTVTDGTTTKTGTATVGNDGTWSATFTGANVLSGLNDATLQVSASVTANGSTATANASVLHDRTPPVVSIAPLLTAGTPVITGSSDLPAGSVITVTIDPDNVSGTASAVSYQATVLADHSWSVDLSSATPTSGSLPTGGLTAYAKITATGQDAAGNGTTATALDKPVVDSLLTNSTTPTVTGSWANIAGQTLYVVINGKAYGATAGQSVTLGGTAYTTVAGLSTSLDRWSVTTQALAAGTYEVAAYAVSGATQAADATANELVVDLTAPAVAIATITDDTGSSTTDWITKDGTLVFTGTAEANANVLVTLTNAAGATVFSTTVVATGGVWSVDRTGQAALADGAYTLTAVAKDAAGNSATATRSLTVDSSATLAVTTNHKAASTAPVITGSSDLEAGQSIDVTVNGATYRVQAQAGGGWSLDLATAQPTSGTKTALVDGQSYTITATGIDVAGNTATAGKAMLVDVSAPKVAIVSPLDWNGGNSNGVLTLAEDGSVVIKGTTAKGASTTALAGGQIAVTITDGTTTISDTATVQADGSWSLAALNLRGLANGTITVAATYVDSSGVAYTDVATVLHDKSGPVSIDGIGSDTGAPGDFVTADQTLVFRGSATAGQPVTVTLTNSGTGTVFSGTVTAGANGTWTYDNQGNTLSSGTYTLTATSNGTTATQAITVDAAAPAGPVTVASQTTGSVTPTITGTATVGAGETLTVTVNGKTYTAGDGSLTLTGTSWSLTIPASDALTPASTDNGFNGKYSVTATIRDTAGNTLTDTTSDELTITDVTKPVIDLDSVASGLGHGGTSTDGAAVSLDNDSAAATVVEANKLQNVTVTAGGLQNGSSEKLILGQTTVAADGSSGSKLDILVGNVRVNLSYASGVFTITKHDWSSLTAAEAQAVIRDIQYQNALGTGSTAGQRTFAFRTVDQAGNLSDAATATVTLASGSSPTPTPTQTVVISKAVDDVAPRTGDLASGAVTNDTAPELQGTISAVLGAGEVVAVYRGATRLGTATVTGTTWTYTDTALSNGSTYSYTARVENATNQGTPSTAFSLTIDTAAPSAPGLALVMDSGASGSDRISNVGTVTVSGLETGAAWEYTTNGGTSWTTGTGSSFTLAEGSYANGAVKVRQTDTAGNLDSEASLGATVIDATAPVVASATVSGTSLVLGYTEANRLDAVNLAGTNAFTVKVGGSTVTVSAVSVDAVNKTVTLTLGSAVVAGQSVTVSYADPTLGDDASATQDEAGNDAAGFTDRAVTNSTPATTPTQTVVITKAVDDVAPKVGDLLTGASTNDTAPELRGTISAALGTGEALAVYRDGVKVGTATVSGTNWTYADSGLSNGATYSYTARVENLVNPGTASTAFALTIDTTAPAAPALALATDSGTSASDRITKVGTVTVSGLESGATWEYSLDNGANWTAGSGSSIALSGDGAKSVLVRQTDAAGNTSANSAAFAFTLDTTVAAPSVALATDSGTSTNDGITKLGTLTVSGVEANATVQYSSDGSNWSVTAPTLNQGSNTVHVRQVDLAGNVSSATPITFTYDTAAPSAPGLALATDSGASGSDRISNVGTVTVSGLETGATWEYTTNGGTSWTTGTGNSFTLAEGSYANGAVKVRQTDTAGNLGSEASLGATLIDATAPVIASATVSGTSLVLVYTEANRLDAVNRAGTNAFTVKVGGSTVTVSAVSVDAANKTVTLTLGSAVVAGQSVTVSYADPTLGDDASATQDEAGNDAVGFTDRVVTNSTPATTPTQTVIITKAMDDVAPRTGDLTSGASTNDTAPELRGTISAALGTGEALAVYRDGVKIGTATVSGTNWTYADTSLSNGATYSYTARVENLVNPGTASTAFALTIDTTAPAAPALALATDSGTSASDRITKVGTVTVSGLESGATWEYSLDNGANWTAGSGSSIALSGDGAKSVLVRQTDAAGNTSANSAAFAFTLDTMVAAPSVALATDSGTSTNDGITKLGTLTVSGVEANATVQYSSNDSNWSATAPTLNQGSNTVHVRQVDLAGNVSSATPFTFTYDTAAPSAPGLALVTDSGVSGSDRNSNVGTVTVSGLETGATWEYTTNGGTNWTAGTGSSFTLAEGSYANGAVKVRQTDTAGNLGSEASLGATLIDATAPVIASATVSGTSLVLGYTEANRLDAVNRAGTNAFTVKVGGSTVTVSAVSVDAANKTVTLTLGSAVVAGQSVTVSYADPSVSDDTNATQDEAGNDAASFTDRAVTNATPATTPTQTVFITKAVDDVAPKVGDLLTGASTNDTAPELRGTISAALGTGEALAVYRDGVKVGTATVSGTNWTYADTGLSNGSTYSYTARVENLVNPGTASTAFGLTIDTAAPNTPAITSATDDAVPVIGTVPNGGVTNDSTPALTGTAEANSTVSVYDGATLLGTTTANGSGVWTYTPSTLSQGPHSFTVTATDAAGNVSGASTAYALTIDAAPVGTDNTISTLEDSSRTLTAADFGFTDADTGDTLVKVKVTQLPSAGTLALNGTAVVLDQEILRADIDAGKLAFTPAANGNGAGYASIAFRLSDGTVYADAANVLTIDVTPVNDAPVATASSVTMAEDATRAFQASDFGFTDVEGHGLAAVIITSRPAAGTLAYNGTALTAGDVASGFVVAAADLGKLTFTPARDANGTGYASFAFKVQDNGGTANGGQNTSAAATLTINVTPVNDAPTGADKTVGTAEDTPYTLAAADFGFADVDAGDALAAVTVTRLPAAGTLTLNGIAVTTDQVISRADIDAGKLVFTPAADANGAGYASFAFKLSDGALNSATANTITVDVSVVNDAPLAVAQTVAAVEDVERTITLSGTDVDGDALTYRVNRPAAGTLFQVNADGSRGAAITADGTVVTDGAHRVIYVSAVDGNGAGHGTFTFTVSDASVASAPATVTVNVAPVNDAPALTGTKATLAAGTEDAPYTIRKADLLAGYTDVDGDPLTVADLAADHGTLTDNGDGTWTFTPDADYNGPVSLTYSVTDGQGGRTAAAQAFALSAVNDAPALTGTKATLAAGTEDTAYVIRKADLLAGFTDADGDTLSVTGLTATNGTLTDNGDGTWTFTPNADYNGPVGLAYSVTDGKGGSVAASNGFAVAAANDAAVIGDPTSAAVTEDANVANGKLIATGTLSIRDVDAGEGTFRTTVGSDQGNLGSLALQADGTYAYSVDNSAVQFLGAGRTRTDSFTVTSFDGTSKRISFTITGVNDAAVIGGTDAGTVTEDKDVTAGGQLVTGGTLTIADTDTGEASVQPQAGTAGRYGVFALAADGRWTYAADNAQTAIQRLGAGETLTETFTVKALDSTTHTVTVTITGTNDAAAIGTPTVSSVTEDLNVANGALTAAGTIAISDADQGQAAFQTAVASSAGNLGNLTLQADGRYVYVVDNNAVQFLGAGQTKVDSFTVTSKDGTTRQVAITVNGANDAPAFTSGPASAAYADTSAPDTFQPFTGTLAARDADGNAVTFGIGGGTVQGGLVTKAGAYGTLTVNSATGAFAFVPDAAAIDALPGSVNPVETFTVTIADGQGGTASQTLTITLAGANETPAVTTTPVSAPTDTPVAQPAPPTVTAPTPVVLVTVEPTRPTTSTSVSQAVASVLSATAPTLPRASMDLTAQDTSPSVAAQTATARDPGGQSSSPTGFAPSSSYRGSSLLPPSVSFVASADTLGGASLITVGSVGDRVVTPGQPNLISVPAGTFQTSDPNAHITLQASLSDGSPLPAWLKFDSGNGTFSGNPPPDLKATISIKVIARDDQGAQATTEFRLNIGNNASDGAADAAPQSAPRPAAGRGNADGKAPAGAPNGAEEQPNAPAEATPSETTPASPEPGKRADADAVKPPVGKLAFSRQVNAQAPSGLLAEGEELLRSLQMLLAG</sequence>
<feature type="compositionally biased region" description="Low complexity" evidence="1">
    <location>
        <begin position="5113"/>
        <end position="5125"/>
    </location>
</feature>
<dbReference type="InterPro" id="IPR041690">
    <property type="entry name" value="Cadherin_5"/>
</dbReference>
<evidence type="ECO:0000313" key="4">
    <source>
        <dbReference type="Proteomes" id="UP000781958"/>
    </source>
</evidence>
<proteinExistence type="predicted"/>
<dbReference type="Gene3D" id="2.60.40.2810">
    <property type="match status" value="1"/>
</dbReference>
<evidence type="ECO:0000256" key="1">
    <source>
        <dbReference type="SAM" id="MobiDB-lite"/>
    </source>
</evidence>
<accession>A0ABS4SGR9</accession>
<evidence type="ECO:0000313" key="3">
    <source>
        <dbReference type="EMBL" id="MBP2291765.1"/>
    </source>
</evidence>
<reference evidence="3 4" key="1">
    <citation type="submission" date="2021-03" db="EMBL/GenBank/DDBJ databases">
        <title>Genomic Encyclopedia of Type Strains, Phase III (KMG-III): the genomes of soil and plant-associated and newly described type strains.</title>
        <authorList>
            <person name="Whitman W."/>
        </authorList>
    </citation>
    <scope>NUCLEOTIDE SEQUENCE [LARGE SCALE GENOMIC DNA]</scope>
    <source>
        <strain evidence="3 4">IMMIB AFH-6</strain>
    </source>
</reference>
<dbReference type="InterPro" id="IPR028059">
    <property type="entry name" value="SWM_rpt"/>
</dbReference>
<evidence type="ECO:0000259" key="2">
    <source>
        <dbReference type="PROSITE" id="PS50268"/>
    </source>
</evidence>
<dbReference type="NCBIfam" id="NF033510">
    <property type="entry name" value="Ca_tandemer"/>
    <property type="match status" value="5"/>
</dbReference>
<comment type="caution">
    <text evidence="3">The sequence shown here is derived from an EMBL/GenBank/DDBJ whole genome shotgun (WGS) entry which is preliminary data.</text>
</comment>
<dbReference type="InterPro" id="IPR006644">
    <property type="entry name" value="Cadg"/>
</dbReference>
<dbReference type="Pfam" id="PF14252">
    <property type="entry name" value="DUF4347"/>
    <property type="match status" value="1"/>
</dbReference>
<dbReference type="Pfam" id="PF17963">
    <property type="entry name" value="Big_9"/>
    <property type="match status" value="1"/>
</dbReference>
<keyword evidence="4" id="KW-1185">Reference proteome</keyword>
<dbReference type="InterPro" id="IPR036116">
    <property type="entry name" value="FN3_sf"/>
</dbReference>
<dbReference type="PROSITE" id="PS50268">
    <property type="entry name" value="CADHERIN_2"/>
    <property type="match status" value="1"/>
</dbReference>
<dbReference type="Pfam" id="PF17803">
    <property type="entry name" value="Cadherin_4"/>
    <property type="match status" value="5"/>
</dbReference>
<dbReference type="InterPro" id="IPR013783">
    <property type="entry name" value="Ig-like_fold"/>
</dbReference>
<dbReference type="Pfam" id="PF16184">
    <property type="entry name" value="Cadherin_3"/>
    <property type="match status" value="1"/>
</dbReference>
<dbReference type="InterPro" id="IPR002126">
    <property type="entry name" value="Cadherin-like_dom"/>
</dbReference>
<dbReference type="Pfam" id="PF17892">
    <property type="entry name" value="Cadherin_5"/>
    <property type="match status" value="2"/>
</dbReference>
<dbReference type="InterPro" id="IPR025592">
    <property type="entry name" value="DUF4347"/>
</dbReference>